<dbReference type="EMBL" id="PVTF01000013">
    <property type="protein sequence ID" value="PRY35621.1"/>
    <property type="molecule type" value="Genomic_DNA"/>
</dbReference>
<dbReference type="Proteomes" id="UP000239494">
    <property type="component" value="Unassembled WGS sequence"/>
</dbReference>
<evidence type="ECO:0000313" key="5">
    <source>
        <dbReference type="EMBL" id="PRY35621.1"/>
    </source>
</evidence>
<gene>
    <name evidence="5" type="ORF">CLV43_11348</name>
</gene>
<dbReference type="PANTHER" id="PTHR43132">
    <property type="entry name" value="ARSENICAL RESISTANCE OPERON REPRESSOR ARSR-RELATED"/>
    <property type="match status" value="1"/>
</dbReference>
<dbReference type="GO" id="GO:0003700">
    <property type="term" value="F:DNA-binding transcription factor activity"/>
    <property type="evidence" value="ECO:0007669"/>
    <property type="project" value="InterPro"/>
</dbReference>
<dbReference type="PROSITE" id="PS50987">
    <property type="entry name" value="HTH_ARSR_2"/>
    <property type="match status" value="1"/>
</dbReference>
<feature type="domain" description="HTH arsR-type" evidence="4">
    <location>
        <begin position="241"/>
        <end position="324"/>
    </location>
</feature>
<dbReference type="Pfam" id="PF19361">
    <property type="entry name" value="DUF5937"/>
    <property type="match status" value="1"/>
</dbReference>
<dbReference type="InterPro" id="IPR045981">
    <property type="entry name" value="DUF5937"/>
</dbReference>
<accession>A0A2T0SQD1</accession>
<protein>
    <submittedName>
        <fullName evidence="5">Helix-turn-helix protein</fullName>
    </submittedName>
</protein>
<keyword evidence="6" id="KW-1185">Reference proteome</keyword>
<keyword evidence="1" id="KW-0805">Transcription regulation</keyword>
<evidence type="ECO:0000313" key="6">
    <source>
        <dbReference type="Proteomes" id="UP000239494"/>
    </source>
</evidence>
<comment type="caution">
    <text evidence="5">The sequence shown here is derived from an EMBL/GenBank/DDBJ whole genome shotgun (WGS) entry which is preliminary data.</text>
</comment>
<proteinExistence type="predicted"/>
<sequence>MDVAYGLMIRYVLESADVSAVRFGISPLGEVGLGLRALRVPDALPLQRPWLDRIAPVRPFLDTEVLLALVDDRRRVADFLTPRPASALTDLAQEVAGLERLTPDRLRRDLTRVHGGVPEVFLGPHDEVVGRLRQALLTAWELCFAPYWPRMRAVLEADVAHRARLAARGGVGAVLGGLSRAVAFDGRHLDVRLSTPVPRLRPVRGEGVTLVPSMFVERASVPLDDRRPPTVVYPARGQGAMWSTADRPDAGAVRDLLGATRASLLVALREPASSTELALRLGVTTSAVNQHLRVLERGGLLTRARYGRSVLYYPSDLGQALVGR</sequence>
<dbReference type="AlphaFoldDB" id="A0A2T0SQD1"/>
<dbReference type="InterPro" id="IPR051011">
    <property type="entry name" value="Metal_resp_trans_reg"/>
</dbReference>
<dbReference type="SUPFAM" id="SSF46785">
    <property type="entry name" value="Winged helix' DNA-binding domain"/>
    <property type="match status" value="1"/>
</dbReference>
<dbReference type="PANTHER" id="PTHR43132:SF6">
    <property type="entry name" value="HTH-TYPE TRANSCRIPTIONAL REPRESSOR CZRA"/>
    <property type="match status" value="1"/>
</dbReference>
<reference evidence="5 6" key="1">
    <citation type="submission" date="2018-03" db="EMBL/GenBank/DDBJ databases">
        <title>Genomic Encyclopedia of Archaeal and Bacterial Type Strains, Phase II (KMG-II): from individual species to whole genera.</title>
        <authorList>
            <person name="Goeker M."/>
        </authorList>
    </citation>
    <scope>NUCLEOTIDE SEQUENCE [LARGE SCALE GENOMIC DNA]</scope>
    <source>
        <strain evidence="5 6">DSM 44720</strain>
    </source>
</reference>
<dbReference type="InterPro" id="IPR036388">
    <property type="entry name" value="WH-like_DNA-bd_sf"/>
</dbReference>
<organism evidence="5 6">
    <name type="scientific">Umezawaea tangerina</name>
    <dbReference type="NCBI Taxonomy" id="84725"/>
    <lineage>
        <taxon>Bacteria</taxon>
        <taxon>Bacillati</taxon>
        <taxon>Actinomycetota</taxon>
        <taxon>Actinomycetes</taxon>
        <taxon>Pseudonocardiales</taxon>
        <taxon>Pseudonocardiaceae</taxon>
        <taxon>Umezawaea</taxon>
    </lineage>
</organism>
<dbReference type="InterPro" id="IPR001845">
    <property type="entry name" value="HTH_ArsR_DNA-bd_dom"/>
</dbReference>
<dbReference type="SMART" id="SM00418">
    <property type="entry name" value="HTH_ARSR"/>
    <property type="match status" value="1"/>
</dbReference>
<dbReference type="InterPro" id="IPR036390">
    <property type="entry name" value="WH_DNA-bd_sf"/>
</dbReference>
<name>A0A2T0SQD1_9PSEU</name>
<evidence type="ECO:0000256" key="2">
    <source>
        <dbReference type="ARBA" id="ARBA00023125"/>
    </source>
</evidence>
<evidence type="ECO:0000256" key="1">
    <source>
        <dbReference type="ARBA" id="ARBA00023015"/>
    </source>
</evidence>
<evidence type="ECO:0000259" key="4">
    <source>
        <dbReference type="PROSITE" id="PS50987"/>
    </source>
</evidence>
<evidence type="ECO:0000256" key="3">
    <source>
        <dbReference type="ARBA" id="ARBA00023163"/>
    </source>
</evidence>
<keyword evidence="3" id="KW-0804">Transcription</keyword>
<dbReference type="GO" id="GO:0003677">
    <property type="term" value="F:DNA binding"/>
    <property type="evidence" value="ECO:0007669"/>
    <property type="project" value="UniProtKB-KW"/>
</dbReference>
<dbReference type="Pfam" id="PF12840">
    <property type="entry name" value="HTH_20"/>
    <property type="match status" value="1"/>
</dbReference>
<dbReference type="CDD" id="cd00090">
    <property type="entry name" value="HTH_ARSR"/>
    <property type="match status" value="1"/>
</dbReference>
<keyword evidence="2" id="KW-0238">DNA-binding</keyword>
<dbReference type="Gene3D" id="1.10.10.10">
    <property type="entry name" value="Winged helix-like DNA-binding domain superfamily/Winged helix DNA-binding domain"/>
    <property type="match status" value="1"/>
</dbReference>
<dbReference type="InterPro" id="IPR011991">
    <property type="entry name" value="ArsR-like_HTH"/>
</dbReference>